<dbReference type="PANTHER" id="PTHR21240">
    <property type="entry name" value="2-AMINO-3-CARBOXYLMUCONATE-6-SEMIALDEHYDE DECARBOXYLASE"/>
    <property type="match status" value="1"/>
</dbReference>
<keyword evidence="4" id="KW-1185">Reference proteome</keyword>
<dbReference type="Pfam" id="PF04909">
    <property type="entry name" value="Amidohydro_2"/>
    <property type="match status" value="1"/>
</dbReference>
<protein>
    <recommendedName>
        <fullName evidence="2">Amidohydrolase-related domain-containing protein</fullName>
    </recommendedName>
</protein>
<dbReference type="EMBL" id="BMNG01000010">
    <property type="protein sequence ID" value="GGO49475.1"/>
    <property type="molecule type" value="Genomic_DNA"/>
</dbReference>
<dbReference type="CDD" id="cd01292">
    <property type="entry name" value="metallo-dependent_hydrolases"/>
    <property type="match status" value="1"/>
</dbReference>
<evidence type="ECO:0000313" key="3">
    <source>
        <dbReference type="EMBL" id="GGO49475.1"/>
    </source>
</evidence>
<dbReference type="Proteomes" id="UP000656881">
    <property type="component" value="Unassembled WGS sequence"/>
</dbReference>
<accession>A0ABQ2MB30</accession>
<sequence length="315" mass="34373">MTEVTGVFDGHCHVASTRFIPRAFVEDVASNVQCRLGSLGAAPRPGRVADGLAAQHEDHLADGLVEEMDAAGVERAVLLVPDFGLRMAGTAEPEEAARLHHEIRMRHPGRFWVYIGVDPRRGPEGVVAFERMVDAYGLDGVKLYPPCGYSPSDPGLYPYYEICADRALPVFVHTGPTARSLDYGPAHPMRIDRAARDFPDIPFVLGHGGLTHVDTCAYLAAYRPNVYVDTGGFASGPSLPYWPEHLNRLFRMGINHKIIFGTDWPLGRLNGGLKGLMGEVVDGPTVFAGVSRTDRNLLLRENLLRVLAPGSRPAE</sequence>
<evidence type="ECO:0000259" key="2">
    <source>
        <dbReference type="Pfam" id="PF04909"/>
    </source>
</evidence>
<dbReference type="RefSeq" id="WP_189175549.1">
    <property type="nucleotide sequence ID" value="NZ_BMNG01000010.1"/>
</dbReference>
<reference evidence="4" key="1">
    <citation type="journal article" date="2019" name="Int. J. Syst. Evol. Microbiol.">
        <title>The Global Catalogue of Microorganisms (GCM) 10K type strain sequencing project: providing services to taxonomists for standard genome sequencing and annotation.</title>
        <authorList>
            <consortium name="The Broad Institute Genomics Platform"/>
            <consortium name="The Broad Institute Genome Sequencing Center for Infectious Disease"/>
            <person name="Wu L."/>
            <person name="Ma J."/>
        </authorList>
    </citation>
    <scope>NUCLEOTIDE SEQUENCE [LARGE SCALE GENOMIC DNA]</scope>
    <source>
        <strain evidence="4">CGMCC 4.7349</strain>
    </source>
</reference>
<dbReference type="InterPro" id="IPR032465">
    <property type="entry name" value="ACMSD"/>
</dbReference>
<dbReference type="SUPFAM" id="SSF51556">
    <property type="entry name" value="Metallo-dependent hydrolases"/>
    <property type="match status" value="1"/>
</dbReference>
<name>A0ABQ2MB30_9ACTN</name>
<organism evidence="3 4">
    <name type="scientific">Streptomyces lasiicapitis</name>
    <dbReference type="NCBI Taxonomy" id="1923961"/>
    <lineage>
        <taxon>Bacteria</taxon>
        <taxon>Bacillati</taxon>
        <taxon>Actinomycetota</taxon>
        <taxon>Actinomycetes</taxon>
        <taxon>Kitasatosporales</taxon>
        <taxon>Streptomycetaceae</taxon>
        <taxon>Streptomyces</taxon>
    </lineage>
</organism>
<dbReference type="Gene3D" id="3.20.20.140">
    <property type="entry name" value="Metal-dependent hydrolases"/>
    <property type="match status" value="1"/>
</dbReference>
<dbReference type="InterPro" id="IPR006680">
    <property type="entry name" value="Amidohydro-rel"/>
</dbReference>
<comment type="caution">
    <text evidence="3">The sequence shown here is derived from an EMBL/GenBank/DDBJ whole genome shotgun (WGS) entry which is preliminary data.</text>
</comment>
<dbReference type="InterPro" id="IPR032466">
    <property type="entry name" value="Metal_Hydrolase"/>
</dbReference>
<evidence type="ECO:0000313" key="4">
    <source>
        <dbReference type="Proteomes" id="UP000656881"/>
    </source>
</evidence>
<proteinExistence type="predicted"/>
<feature type="domain" description="Amidohydrolase-related" evidence="2">
    <location>
        <begin position="9"/>
        <end position="268"/>
    </location>
</feature>
<keyword evidence="1" id="KW-0456">Lyase</keyword>
<evidence type="ECO:0000256" key="1">
    <source>
        <dbReference type="ARBA" id="ARBA00023239"/>
    </source>
</evidence>
<gene>
    <name evidence="3" type="ORF">GCM10012286_47560</name>
</gene>